<proteinExistence type="predicted"/>
<feature type="compositionally biased region" description="Low complexity" evidence="1">
    <location>
        <begin position="28"/>
        <end position="41"/>
    </location>
</feature>
<evidence type="ECO:0000313" key="3">
    <source>
        <dbReference type="Proteomes" id="UP000316079"/>
    </source>
</evidence>
<protein>
    <submittedName>
        <fullName evidence="2">Uncharacterized protein</fullName>
    </submittedName>
</protein>
<feature type="region of interest" description="Disordered" evidence="1">
    <location>
        <begin position="1"/>
        <end position="41"/>
    </location>
</feature>
<dbReference type="EMBL" id="SRMA01025234">
    <property type="protein sequence ID" value="TRY97284.1"/>
    <property type="molecule type" value="Genomic_DNA"/>
</dbReference>
<organism evidence="2 3">
    <name type="scientific">Danionella cerebrum</name>
    <dbReference type="NCBI Taxonomy" id="2873325"/>
    <lineage>
        <taxon>Eukaryota</taxon>
        <taxon>Metazoa</taxon>
        <taxon>Chordata</taxon>
        <taxon>Craniata</taxon>
        <taxon>Vertebrata</taxon>
        <taxon>Euteleostomi</taxon>
        <taxon>Actinopterygii</taxon>
        <taxon>Neopterygii</taxon>
        <taxon>Teleostei</taxon>
        <taxon>Ostariophysi</taxon>
        <taxon>Cypriniformes</taxon>
        <taxon>Danionidae</taxon>
        <taxon>Danioninae</taxon>
        <taxon>Danionella</taxon>
    </lineage>
</organism>
<keyword evidence="3" id="KW-1185">Reference proteome</keyword>
<name>A0A553R545_9TELE</name>
<accession>A0A553R545</accession>
<comment type="caution">
    <text evidence="2">The sequence shown here is derived from an EMBL/GenBank/DDBJ whole genome shotgun (WGS) entry which is preliminary data.</text>
</comment>
<evidence type="ECO:0000313" key="2">
    <source>
        <dbReference type="EMBL" id="TRY97284.1"/>
    </source>
</evidence>
<evidence type="ECO:0000256" key="1">
    <source>
        <dbReference type="SAM" id="MobiDB-lite"/>
    </source>
</evidence>
<dbReference type="AlphaFoldDB" id="A0A553R545"/>
<feature type="compositionally biased region" description="Basic residues" evidence="1">
    <location>
        <begin position="74"/>
        <end position="88"/>
    </location>
</feature>
<gene>
    <name evidence="2" type="ORF">DNTS_020577</name>
</gene>
<feature type="region of interest" description="Disordered" evidence="1">
    <location>
        <begin position="66"/>
        <end position="98"/>
    </location>
</feature>
<dbReference type="OrthoDB" id="3214149at2759"/>
<sequence>MGAAMKNPEVTAAFERGLEESPGPPPSSSSLLSPLSSSSGLDGAELHTCAELAEAQSVRAQYAASARPCARAPERRHRQPPSRPRAARRSPGFEKHSVSFEERLSPDSSLRLPDSTRFFFSLFSHSVPHVLHDLQGPSLKEKSFAVLSNWSLQSHWKLKGGVQEHGQLRLLRDPDLFSKSVFMVVHGAFTLVLLVRKHVSPSPLPAAHGAIDKEGACQDIVTQQREGHLTLLEDLFNKRGIESPALALTLPCPDLLCAHSTSAQETVDLVASAGGPQRPQGSQIFHVDPTSSLQPALFTLERRSTKTKQPFKALPGKGGMCV</sequence>
<dbReference type="Proteomes" id="UP000316079">
    <property type="component" value="Unassembled WGS sequence"/>
</dbReference>
<reference evidence="2 3" key="1">
    <citation type="journal article" date="2019" name="Sci. Data">
        <title>Hybrid genome assembly and annotation of Danionella translucida.</title>
        <authorList>
            <person name="Kadobianskyi M."/>
            <person name="Schulze L."/>
            <person name="Schuelke M."/>
            <person name="Judkewitz B."/>
        </authorList>
    </citation>
    <scope>NUCLEOTIDE SEQUENCE [LARGE SCALE GENOMIC DNA]</scope>
    <source>
        <strain evidence="2 3">Bolton</strain>
    </source>
</reference>